<name>A0A068NNL6_FIMGI</name>
<organism evidence="2 3">
    <name type="scientific">Fimbriimonas ginsengisoli Gsoil 348</name>
    <dbReference type="NCBI Taxonomy" id="661478"/>
    <lineage>
        <taxon>Bacteria</taxon>
        <taxon>Bacillati</taxon>
        <taxon>Armatimonadota</taxon>
        <taxon>Fimbriimonadia</taxon>
        <taxon>Fimbriimonadales</taxon>
        <taxon>Fimbriimonadaceae</taxon>
        <taxon>Fimbriimonas</taxon>
    </lineage>
</organism>
<evidence type="ECO:0000313" key="3">
    <source>
        <dbReference type="Proteomes" id="UP000027982"/>
    </source>
</evidence>
<protein>
    <submittedName>
        <fullName evidence="2">Succinyl-CoA synthetase, alpha subunit-related enzyme</fullName>
    </submittedName>
</protein>
<sequence length="178" mass="19602">MGFGPSSVCDISLNTQLTAEQREKYQNTRAIRDMLSDAKTIAIVGLSTEKTKASNMVASYLQDEGYRVIPVNPRATEILGEKSYPDLKSIPEPVDIVEVFRPASEVPAIVDEAIAIGAKAVWMQLRIIDLPSADRALDAGLSVVVDRCIKMEHGRYAGALHWAGMNTEVITAQRRKMR</sequence>
<dbReference type="SMART" id="SM00881">
    <property type="entry name" value="CoA_binding"/>
    <property type="match status" value="1"/>
</dbReference>
<dbReference type="KEGG" id="fgi:OP10G_0982"/>
<dbReference type="InterPro" id="IPR003781">
    <property type="entry name" value="CoA-bd"/>
</dbReference>
<evidence type="ECO:0000259" key="1">
    <source>
        <dbReference type="SMART" id="SM00881"/>
    </source>
</evidence>
<dbReference type="PANTHER" id="PTHR33303">
    <property type="entry name" value="CYTOPLASMIC PROTEIN-RELATED"/>
    <property type="match status" value="1"/>
</dbReference>
<dbReference type="AlphaFoldDB" id="A0A068NNL6"/>
<dbReference type="Pfam" id="PF13380">
    <property type="entry name" value="CoA_binding_2"/>
    <property type="match status" value="1"/>
</dbReference>
<dbReference type="Gene3D" id="3.40.50.720">
    <property type="entry name" value="NAD(P)-binding Rossmann-like Domain"/>
    <property type="match status" value="1"/>
</dbReference>
<dbReference type="STRING" id="661478.OP10G_0982"/>
<dbReference type="PANTHER" id="PTHR33303:SF2">
    <property type="entry name" value="COA-BINDING DOMAIN-CONTAINING PROTEIN"/>
    <property type="match status" value="1"/>
</dbReference>
<keyword evidence="3" id="KW-1185">Reference proteome</keyword>
<dbReference type="InterPro" id="IPR036291">
    <property type="entry name" value="NAD(P)-bd_dom_sf"/>
</dbReference>
<evidence type="ECO:0000313" key="2">
    <source>
        <dbReference type="EMBL" id="AIE84350.1"/>
    </source>
</evidence>
<accession>A0A068NNL6</accession>
<dbReference type="HOGENOM" id="CLU_112567_0_0_0"/>
<dbReference type="eggNOG" id="COG1832">
    <property type="taxonomic scope" value="Bacteria"/>
</dbReference>
<proteinExistence type="predicted"/>
<dbReference type="Proteomes" id="UP000027982">
    <property type="component" value="Chromosome"/>
</dbReference>
<gene>
    <name evidence="2" type="ORF">OP10G_0982</name>
</gene>
<dbReference type="EMBL" id="CP007139">
    <property type="protein sequence ID" value="AIE84350.1"/>
    <property type="molecule type" value="Genomic_DNA"/>
</dbReference>
<reference evidence="2 3" key="1">
    <citation type="journal article" date="2014" name="PLoS ONE">
        <title>The first complete genome sequence of the class fimbriimonadia in the phylum armatimonadetes.</title>
        <authorList>
            <person name="Hu Z.Y."/>
            <person name="Wang Y.Z."/>
            <person name="Im W.T."/>
            <person name="Wang S.Y."/>
            <person name="Zhao G.P."/>
            <person name="Zheng H.J."/>
            <person name="Quan Z.X."/>
        </authorList>
    </citation>
    <scope>NUCLEOTIDE SEQUENCE [LARGE SCALE GENOMIC DNA]</scope>
    <source>
        <strain evidence="2">Gsoil 348</strain>
    </source>
</reference>
<dbReference type="SUPFAM" id="SSF51735">
    <property type="entry name" value="NAD(P)-binding Rossmann-fold domains"/>
    <property type="match status" value="1"/>
</dbReference>
<dbReference type="OrthoDB" id="9807426at2"/>
<dbReference type="RefSeq" id="WP_025227007.1">
    <property type="nucleotide sequence ID" value="NZ_CP007139.1"/>
</dbReference>
<feature type="domain" description="CoA-binding" evidence="1">
    <location>
        <begin position="35"/>
        <end position="127"/>
    </location>
</feature>